<dbReference type="RefSeq" id="WP_068604352.1">
    <property type="nucleotide sequence ID" value="NZ_CP011388.1"/>
</dbReference>
<keyword evidence="3" id="KW-1185">Reference proteome</keyword>
<name>A0A172TET0_9BACL</name>
<keyword evidence="1" id="KW-1133">Transmembrane helix</keyword>
<dbReference type="AlphaFoldDB" id="A0A172TET0"/>
<dbReference type="EMBL" id="CP011388">
    <property type="protein sequence ID" value="ANE45558.1"/>
    <property type="molecule type" value="Genomic_DNA"/>
</dbReference>
<dbReference type="Proteomes" id="UP000076927">
    <property type="component" value="Chromosome"/>
</dbReference>
<evidence type="ECO:0008006" key="4">
    <source>
        <dbReference type="Google" id="ProtNLM"/>
    </source>
</evidence>
<evidence type="ECO:0000256" key="1">
    <source>
        <dbReference type="SAM" id="Phobius"/>
    </source>
</evidence>
<evidence type="ECO:0000313" key="2">
    <source>
        <dbReference type="EMBL" id="ANE45558.1"/>
    </source>
</evidence>
<proteinExistence type="predicted"/>
<organism evidence="2 3">
    <name type="scientific">Paenibacillus swuensis</name>
    <dbReference type="NCBI Taxonomy" id="1178515"/>
    <lineage>
        <taxon>Bacteria</taxon>
        <taxon>Bacillati</taxon>
        <taxon>Bacillota</taxon>
        <taxon>Bacilli</taxon>
        <taxon>Bacillales</taxon>
        <taxon>Paenibacillaceae</taxon>
        <taxon>Paenibacillus</taxon>
    </lineage>
</organism>
<accession>A0A172TET0</accession>
<keyword evidence="1" id="KW-0812">Transmembrane</keyword>
<keyword evidence="1" id="KW-0472">Membrane</keyword>
<gene>
    <name evidence="2" type="ORF">SY83_03705</name>
</gene>
<evidence type="ECO:0000313" key="3">
    <source>
        <dbReference type="Proteomes" id="UP000076927"/>
    </source>
</evidence>
<sequence length="218" mass="23684">MTEEARVPKKGVDVEGTEAAKAGAHYTESAWRQYAIGSLTDAEQLRMEDHLYDCEQCLGVYMVAMEAGAGDIQLDASDMHPDPGDMQVNTGDVQANTADMQPVGQHADAVSAAFTDQVMLRLAAIETESAPVALTAMPKPDAYKVVRRRTWFHYAVAAAITLLLMSSGVFQSLLTQSTQLSTNLNGEGYRSISDQIMNRTGSVLDELPAQGWIKGDRR</sequence>
<protein>
    <recommendedName>
        <fullName evidence="4">Zinc-finger domain-containing protein</fullName>
    </recommendedName>
</protein>
<reference evidence="2 3" key="1">
    <citation type="submission" date="2015-01" db="EMBL/GenBank/DDBJ databases">
        <title>Paenibacillus swuensis/DY6/whole genome sequencing.</title>
        <authorList>
            <person name="Kim M.K."/>
            <person name="Srinivasan S."/>
            <person name="Lee J.-J."/>
        </authorList>
    </citation>
    <scope>NUCLEOTIDE SEQUENCE [LARGE SCALE GENOMIC DNA]</scope>
    <source>
        <strain evidence="2 3">DY6</strain>
    </source>
</reference>
<feature type="transmembrane region" description="Helical" evidence="1">
    <location>
        <begin position="151"/>
        <end position="174"/>
    </location>
</feature>
<dbReference type="STRING" id="1178515.SY83_03705"/>
<dbReference type="PATRIC" id="fig|1178515.4.peg.735"/>
<dbReference type="OrthoDB" id="1955013at2"/>
<dbReference type="KEGG" id="pswu:SY83_03705"/>